<dbReference type="Proteomes" id="UP001165960">
    <property type="component" value="Unassembled WGS sequence"/>
</dbReference>
<keyword evidence="2" id="KW-1185">Reference proteome</keyword>
<reference evidence="1" key="1">
    <citation type="submission" date="2022-04" db="EMBL/GenBank/DDBJ databases">
        <title>Genome of the entomopathogenic fungus Entomophthora muscae.</title>
        <authorList>
            <person name="Elya C."/>
            <person name="Lovett B.R."/>
            <person name="Lee E."/>
            <person name="Macias A.M."/>
            <person name="Hajek A.E."/>
            <person name="De Bivort B.L."/>
            <person name="Kasson M.T."/>
            <person name="De Fine Licht H.H."/>
            <person name="Stajich J.E."/>
        </authorList>
    </citation>
    <scope>NUCLEOTIDE SEQUENCE</scope>
    <source>
        <strain evidence="1">Berkeley</strain>
    </source>
</reference>
<sequence>MSGRNIKKEQVKVKRYWPGKAPEGADEHEYSSSSDEDAPKKEPEEDSVKEESVSVIDLPVDAVLADRRLQRLNLAGNSGQAGARDVLNRYESDNEDSEESEEDMEDLRAKLRQAGLQRQREEESQVIKPETSEEEEEEEESEESSEESSEEDDTEPMLKPVFVPKSQRFTIIEREKREAEFREAEKLKEKEKEMRRQQSVQMVQDLIRQELEEAAIQAKAVAETDDTDGIDQEAEFEAWKLRELIRIKRDAEEKDAHEQEQAEIERRRNMTEEERMKEDLEKVKQQEEDKLQEKLASKQVFLQKYHHKGAFYMDKDDEIFKRDYAEPTESEVINRELLPKVMQVKNFGLAGRTKYTHLADQDTTGMDAPWNQTELMSKRTLRMFGGMHDVSGTDDLRKAAAVLQREKEAKRPKLE</sequence>
<organism evidence="1 2">
    <name type="scientific">Entomophthora muscae</name>
    <dbReference type="NCBI Taxonomy" id="34485"/>
    <lineage>
        <taxon>Eukaryota</taxon>
        <taxon>Fungi</taxon>
        <taxon>Fungi incertae sedis</taxon>
        <taxon>Zoopagomycota</taxon>
        <taxon>Entomophthoromycotina</taxon>
        <taxon>Entomophthoromycetes</taxon>
        <taxon>Entomophthorales</taxon>
        <taxon>Entomophthoraceae</taxon>
        <taxon>Entomophthora</taxon>
    </lineage>
</organism>
<gene>
    <name evidence="1" type="ORF">DSO57_1011507</name>
</gene>
<name>A0ACC2TUT7_9FUNG</name>
<proteinExistence type="predicted"/>
<accession>A0ACC2TUT7</accession>
<evidence type="ECO:0000313" key="1">
    <source>
        <dbReference type="EMBL" id="KAJ9077972.1"/>
    </source>
</evidence>
<evidence type="ECO:0000313" key="2">
    <source>
        <dbReference type="Proteomes" id="UP001165960"/>
    </source>
</evidence>
<comment type="caution">
    <text evidence="1">The sequence shown here is derived from an EMBL/GenBank/DDBJ whole genome shotgun (WGS) entry which is preliminary data.</text>
</comment>
<dbReference type="EMBL" id="QTSX02002169">
    <property type="protein sequence ID" value="KAJ9077972.1"/>
    <property type="molecule type" value="Genomic_DNA"/>
</dbReference>
<protein>
    <submittedName>
        <fullName evidence="1">Uncharacterized protein</fullName>
    </submittedName>
</protein>